<dbReference type="Pfam" id="PF09713">
    <property type="entry name" value="A_thal_3526"/>
    <property type="match status" value="1"/>
</dbReference>
<comment type="caution">
    <text evidence="1">The sequence shown here is derived from an EMBL/GenBank/DDBJ whole genome shotgun (WGS) entry which is preliminary data.</text>
</comment>
<proteinExistence type="predicted"/>
<dbReference type="NCBIfam" id="TIGR01589">
    <property type="entry name" value="A_thal_3526"/>
    <property type="match status" value="1"/>
</dbReference>
<evidence type="ECO:0000313" key="2">
    <source>
        <dbReference type="Proteomes" id="UP000298416"/>
    </source>
</evidence>
<reference evidence="1" key="1">
    <citation type="submission" date="2018-01" db="EMBL/GenBank/DDBJ databases">
        <authorList>
            <person name="Mao J.F."/>
        </authorList>
    </citation>
    <scope>NUCLEOTIDE SEQUENCE</scope>
    <source>
        <strain evidence="1">Huo1</strain>
        <tissue evidence="1">Leaf</tissue>
    </source>
</reference>
<dbReference type="PANTHER" id="PTHR31871:SF1">
    <property type="entry name" value="HISTIDINE-TRNA LIGASE"/>
    <property type="match status" value="1"/>
</dbReference>
<dbReference type="InterPro" id="IPR006476">
    <property type="entry name" value="CHP01589_pln"/>
</dbReference>
<name>A0A8X8Z3S4_SALSN</name>
<gene>
    <name evidence="1" type="ORF">SASPL_148521</name>
</gene>
<dbReference type="PANTHER" id="PTHR31871">
    <property type="entry name" value="OS02G0137100 PROTEIN"/>
    <property type="match status" value="1"/>
</dbReference>
<sequence length="313" mass="35071">MSERETVDYLFHKAKIETYLTKTVWQRLEEGNPNFFKAYHLRLTLKAQITRFNELLEKQVELMSQTGRGVPSNGSHIHSMHNNSDYQAQQRAENMHQAVTILPGDGVLVPVNMSMPENMLLTQNSIAQGMNDVMIEANPENKLASVSPFTSAWDPMETSSFGQIPHNLSVSDFATYFSNDTGGLDSYSMQVPVNMSVPENMLFTQNSIWQGMNDVIMESELEGGFMNNLKEVENTIGEASISVFNSVGDPMETSSFEQIPHNLSGTDLTAYFANDTGELGLPQRYHKPTTRLDTISKGLSNDEQLNLMRRAEA</sequence>
<organism evidence="1">
    <name type="scientific">Salvia splendens</name>
    <name type="common">Scarlet sage</name>
    <dbReference type="NCBI Taxonomy" id="180675"/>
    <lineage>
        <taxon>Eukaryota</taxon>
        <taxon>Viridiplantae</taxon>
        <taxon>Streptophyta</taxon>
        <taxon>Embryophyta</taxon>
        <taxon>Tracheophyta</taxon>
        <taxon>Spermatophyta</taxon>
        <taxon>Magnoliopsida</taxon>
        <taxon>eudicotyledons</taxon>
        <taxon>Gunneridae</taxon>
        <taxon>Pentapetalae</taxon>
        <taxon>asterids</taxon>
        <taxon>lamiids</taxon>
        <taxon>Lamiales</taxon>
        <taxon>Lamiaceae</taxon>
        <taxon>Nepetoideae</taxon>
        <taxon>Mentheae</taxon>
        <taxon>Salviinae</taxon>
        <taxon>Salvia</taxon>
        <taxon>Salvia subgen. Calosphace</taxon>
        <taxon>core Calosphace</taxon>
    </lineage>
</organism>
<dbReference type="Proteomes" id="UP000298416">
    <property type="component" value="Unassembled WGS sequence"/>
</dbReference>
<protein>
    <submittedName>
        <fullName evidence="1">Uncharacterized protein</fullName>
    </submittedName>
</protein>
<dbReference type="EMBL" id="PNBA02000019">
    <property type="protein sequence ID" value="KAG6390776.1"/>
    <property type="molecule type" value="Genomic_DNA"/>
</dbReference>
<evidence type="ECO:0000313" key="1">
    <source>
        <dbReference type="EMBL" id="KAG6390776.1"/>
    </source>
</evidence>
<dbReference type="AlphaFoldDB" id="A0A8X8Z3S4"/>
<accession>A0A8X8Z3S4</accession>
<keyword evidence="2" id="KW-1185">Reference proteome</keyword>
<reference evidence="1" key="2">
    <citation type="submission" date="2020-08" db="EMBL/GenBank/DDBJ databases">
        <title>Plant Genome Project.</title>
        <authorList>
            <person name="Zhang R.-G."/>
        </authorList>
    </citation>
    <scope>NUCLEOTIDE SEQUENCE</scope>
    <source>
        <strain evidence="1">Huo1</strain>
        <tissue evidence="1">Leaf</tissue>
    </source>
</reference>